<sequence length="291" mass="32155">MFPAAWLMFAVGVAKYGERVWALYQGNLSTIRKAVDGDVGGQNQEQEQPEVEMDGDGSPQDILLCAHSQFKVCKGALVDSSSEFVDSSEFGDTLTSASPTRCWLVLGAILLDIASLVSAAGSGWAYAYLVSKPRRHGWLYHEAVCNGRWRRLNAGLEYLRRFVNAHDRRKWSGAIGQHNLLQFCTSSARQQSKKKHTGPTVVIPPDVMELVFDELERVILRTEDMEKIKSRVPRSGDDAEPSGETMQSGSKTRPSKQGTSATNSIGLIKAEKGLHAVAELNLNVEDRKYLE</sequence>
<keyword evidence="4" id="KW-1185">Reference proteome</keyword>
<protein>
    <recommendedName>
        <fullName evidence="2">DUF4220 domain-containing protein</fullName>
    </recommendedName>
</protein>
<accession>A0A0E0GXF2</accession>
<dbReference type="Proteomes" id="UP000006591">
    <property type="component" value="Chromosome 4"/>
</dbReference>
<dbReference type="HOGENOM" id="CLU_957732_0_0_1"/>
<feature type="domain" description="DUF4220" evidence="2">
    <location>
        <begin position="4"/>
        <end position="84"/>
    </location>
</feature>
<feature type="domain" description="DUF4220" evidence="2">
    <location>
        <begin position="104"/>
        <end position="183"/>
    </location>
</feature>
<reference evidence="3" key="2">
    <citation type="submission" date="2018-04" db="EMBL/GenBank/DDBJ databases">
        <title>OnivRS2 (Oryza nivara Reference Sequence Version 2).</title>
        <authorList>
            <person name="Zhang J."/>
            <person name="Kudrna D."/>
            <person name="Lee S."/>
            <person name="Talag J."/>
            <person name="Rajasekar S."/>
            <person name="Welchert J."/>
            <person name="Hsing Y.-I."/>
            <person name="Wing R.A."/>
        </authorList>
    </citation>
    <scope>NUCLEOTIDE SEQUENCE [LARGE SCALE GENOMIC DNA]</scope>
    <source>
        <strain evidence="3">SL10</strain>
    </source>
</reference>
<evidence type="ECO:0000313" key="4">
    <source>
        <dbReference type="Proteomes" id="UP000006591"/>
    </source>
</evidence>
<dbReference type="AlphaFoldDB" id="A0A0E0GXF2"/>
<dbReference type="STRING" id="4536.A0A0E0GXF2"/>
<dbReference type="InterPro" id="IPR025315">
    <property type="entry name" value="DUF4220"/>
</dbReference>
<feature type="compositionally biased region" description="Polar residues" evidence="1">
    <location>
        <begin position="244"/>
        <end position="264"/>
    </location>
</feature>
<dbReference type="EnsemblPlants" id="ONIVA04G01340.1">
    <property type="protein sequence ID" value="ONIVA04G01340.1"/>
    <property type="gene ID" value="ONIVA04G01340"/>
</dbReference>
<name>A0A0E0GXF2_ORYNI</name>
<evidence type="ECO:0000256" key="1">
    <source>
        <dbReference type="SAM" id="MobiDB-lite"/>
    </source>
</evidence>
<organism evidence="3">
    <name type="scientific">Oryza nivara</name>
    <name type="common">Indian wild rice</name>
    <name type="synonym">Oryza sativa f. spontanea</name>
    <dbReference type="NCBI Taxonomy" id="4536"/>
    <lineage>
        <taxon>Eukaryota</taxon>
        <taxon>Viridiplantae</taxon>
        <taxon>Streptophyta</taxon>
        <taxon>Embryophyta</taxon>
        <taxon>Tracheophyta</taxon>
        <taxon>Spermatophyta</taxon>
        <taxon>Magnoliopsida</taxon>
        <taxon>Liliopsida</taxon>
        <taxon>Poales</taxon>
        <taxon>Poaceae</taxon>
        <taxon>BOP clade</taxon>
        <taxon>Oryzoideae</taxon>
        <taxon>Oryzeae</taxon>
        <taxon>Oryzinae</taxon>
        <taxon>Oryza</taxon>
    </lineage>
</organism>
<evidence type="ECO:0000259" key="2">
    <source>
        <dbReference type="Pfam" id="PF13968"/>
    </source>
</evidence>
<evidence type="ECO:0000313" key="3">
    <source>
        <dbReference type="EnsemblPlants" id="ONIVA04G01340.1"/>
    </source>
</evidence>
<reference evidence="3" key="1">
    <citation type="submission" date="2015-04" db="UniProtKB">
        <authorList>
            <consortium name="EnsemblPlants"/>
        </authorList>
    </citation>
    <scope>IDENTIFICATION</scope>
    <source>
        <strain evidence="3">SL10</strain>
    </source>
</reference>
<proteinExistence type="predicted"/>
<feature type="region of interest" description="Disordered" evidence="1">
    <location>
        <begin position="36"/>
        <end position="57"/>
    </location>
</feature>
<dbReference type="Gramene" id="ONIVA04G01340.1">
    <property type="protein sequence ID" value="ONIVA04G01340.1"/>
    <property type="gene ID" value="ONIVA04G01340"/>
</dbReference>
<feature type="region of interest" description="Disordered" evidence="1">
    <location>
        <begin position="229"/>
        <end position="264"/>
    </location>
</feature>
<dbReference type="PANTHER" id="PTHR31325">
    <property type="entry name" value="OS01G0798800 PROTEIN-RELATED"/>
    <property type="match status" value="1"/>
</dbReference>
<dbReference type="Pfam" id="PF13968">
    <property type="entry name" value="DUF4220"/>
    <property type="match status" value="2"/>
</dbReference>